<proteinExistence type="predicted"/>
<keyword evidence="2" id="KW-1185">Reference proteome</keyword>
<organism evidence="1 2">
    <name type="scientific">Candidatus Litorirhabdus singularis</name>
    <dbReference type="NCBI Taxonomy" id="2518993"/>
    <lineage>
        <taxon>Bacteria</taxon>
        <taxon>Pseudomonadati</taxon>
        <taxon>Pseudomonadota</taxon>
        <taxon>Gammaproteobacteria</taxon>
        <taxon>Cellvibrionales</taxon>
        <taxon>Halieaceae</taxon>
        <taxon>Candidatus Litorirhabdus</taxon>
    </lineage>
</organism>
<gene>
    <name evidence="1" type="ORF">EYC98_18245</name>
</gene>
<evidence type="ECO:0000313" key="1">
    <source>
        <dbReference type="EMBL" id="MCX2982807.1"/>
    </source>
</evidence>
<name>A0ABT3TKG7_9GAMM</name>
<dbReference type="Proteomes" id="UP001143362">
    <property type="component" value="Unassembled WGS sequence"/>
</dbReference>
<dbReference type="EMBL" id="SHNN01000004">
    <property type="protein sequence ID" value="MCX2982807.1"/>
    <property type="molecule type" value="Genomic_DNA"/>
</dbReference>
<comment type="caution">
    <text evidence="1">The sequence shown here is derived from an EMBL/GenBank/DDBJ whole genome shotgun (WGS) entry which is preliminary data.</text>
</comment>
<evidence type="ECO:0000313" key="2">
    <source>
        <dbReference type="Proteomes" id="UP001143362"/>
    </source>
</evidence>
<reference evidence="1" key="1">
    <citation type="submission" date="2019-02" db="EMBL/GenBank/DDBJ databases">
        <authorList>
            <person name="Li S.-H."/>
        </authorList>
    </citation>
    <scope>NUCLEOTIDE SEQUENCE</scope>
    <source>
        <strain evidence="1">IMCC14734</strain>
    </source>
</reference>
<protein>
    <submittedName>
        <fullName evidence="1">Lipase</fullName>
    </submittedName>
</protein>
<accession>A0ABT3TKG7</accession>
<sequence>MLKTYRDIGGKRDVILTVFAHGWHHSAKPGDTNIESFKEMLAKISASETIAAAQDNREKREILGVYIGWRGDSMSIKYLNSITFWGRKSVAHEVGQQGVTEALLRLEEIVNVRAGFEMENPKPRNSRMVVIGHSFGGAVVFTALQQVMADRFIDSRPGKTYSNSAQGFGDLVVLMNPAFEAMRYSTLFDISQSCGESSCRRYWPDQMPRLAVLTSEGDIATGMAFPAGRVFSTMFETHDTLERHINTSAENKPVPIEIKESKADTTTIGHFEPYWTHRLEPLANDNSRDKDFVLRSLGKGWSEQDYGQQLEFEHVALKHLKRSHPLNPYLNIYVSEELIPDHNKIWGDRVIAFIEDLITISTTPIQAEPQ</sequence>